<keyword evidence="3" id="KW-1185">Reference proteome</keyword>
<evidence type="ECO:0000313" key="3">
    <source>
        <dbReference type="Proteomes" id="UP000030653"/>
    </source>
</evidence>
<protein>
    <recommendedName>
        <fullName evidence="1">Protein kinase domain-containing protein</fullName>
    </recommendedName>
</protein>
<evidence type="ECO:0000259" key="1">
    <source>
        <dbReference type="PROSITE" id="PS50011"/>
    </source>
</evidence>
<dbReference type="Proteomes" id="UP000030653">
    <property type="component" value="Unassembled WGS sequence"/>
</dbReference>
<dbReference type="InterPro" id="IPR011009">
    <property type="entry name" value="Kinase-like_dom_sf"/>
</dbReference>
<dbReference type="GO" id="GO:0005524">
    <property type="term" value="F:ATP binding"/>
    <property type="evidence" value="ECO:0007669"/>
    <property type="project" value="InterPro"/>
</dbReference>
<dbReference type="InterPro" id="IPR000719">
    <property type="entry name" value="Prot_kinase_dom"/>
</dbReference>
<proteinExistence type="predicted"/>
<dbReference type="GeneID" id="63684087"/>
<dbReference type="Gene3D" id="1.10.510.10">
    <property type="entry name" value="Transferase(Phosphotransferase) domain 1"/>
    <property type="match status" value="1"/>
</dbReference>
<dbReference type="AlphaFoldDB" id="M5FSJ1"/>
<dbReference type="GO" id="GO:0004672">
    <property type="term" value="F:protein kinase activity"/>
    <property type="evidence" value="ECO:0007669"/>
    <property type="project" value="InterPro"/>
</dbReference>
<evidence type="ECO:0000313" key="2">
    <source>
        <dbReference type="EMBL" id="EJT98863.1"/>
    </source>
</evidence>
<organism evidence="2 3">
    <name type="scientific">Dacryopinax primogenitus (strain DJM 731)</name>
    <name type="common">Brown rot fungus</name>
    <dbReference type="NCBI Taxonomy" id="1858805"/>
    <lineage>
        <taxon>Eukaryota</taxon>
        <taxon>Fungi</taxon>
        <taxon>Dikarya</taxon>
        <taxon>Basidiomycota</taxon>
        <taxon>Agaricomycotina</taxon>
        <taxon>Dacrymycetes</taxon>
        <taxon>Dacrymycetales</taxon>
        <taxon>Dacrymycetaceae</taxon>
        <taxon>Dacryopinax</taxon>
    </lineage>
</organism>
<dbReference type="SUPFAM" id="SSF56112">
    <property type="entry name" value="Protein kinase-like (PK-like)"/>
    <property type="match status" value="1"/>
</dbReference>
<sequence length="163" mass="18635">MPPPFDIFEGPRDRVYIVMDKLGPHWLVAPHTVEGQTMPVQYFLQYVTRMLQNLVRLHAAGVAHLDIRPHNIMLDRSGLPLFIDFGESLVVHDDAHARLCTVPLPGSRLITDTYQIGYHAPQRESGELFDGRADDVHGVGLFLEQYFFASPTQRVFFPQRIQK</sequence>
<dbReference type="RefSeq" id="XP_040625761.1">
    <property type="nucleotide sequence ID" value="XM_040769025.1"/>
</dbReference>
<dbReference type="HOGENOM" id="CLU_1626988_0_0_1"/>
<dbReference type="STRING" id="1858805.M5FSJ1"/>
<feature type="domain" description="Protein kinase" evidence="1">
    <location>
        <begin position="1"/>
        <end position="163"/>
    </location>
</feature>
<dbReference type="Pfam" id="PF00069">
    <property type="entry name" value="Pkinase"/>
    <property type="match status" value="1"/>
</dbReference>
<dbReference type="EMBL" id="JH795871">
    <property type="protein sequence ID" value="EJT98863.1"/>
    <property type="molecule type" value="Genomic_DNA"/>
</dbReference>
<gene>
    <name evidence="2" type="ORF">DACRYDRAFT_110200</name>
</gene>
<dbReference type="OrthoDB" id="4062651at2759"/>
<dbReference type="PROSITE" id="PS50011">
    <property type="entry name" value="PROTEIN_KINASE_DOM"/>
    <property type="match status" value="1"/>
</dbReference>
<reference evidence="2 3" key="1">
    <citation type="journal article" date="2012" name="Science">
        <title>The Paleozoic origin of enzymatic lignin decomposition reconstructed from 31 fungal genomes.</title>
        <authorList>
            <person name="Floudas D."/>
            <person name="Binder M."/>
            <person name="Riley R."/>
            <person name="Barry K."/>
            <person name="Blanchette R.A."/>
            <person name="Henrissat B."/>
            <person name="Martinez A.T."/>
            <person name="Otillar R."/>
            <person name="Spatafora J.W."/>
            <person name="Yadav J.S."/>
            <person name="Aerts A."/>
            <person name="Benoit I."/>
            <person name="Boyd A."/>
            <person name="Carlson A."/>
            <person name="Copeland A."/>
            <person name="Coutinho P.M."/>
            <person name="de Vries R.P."/>
            <person name="Ferreira P."/>
            <person name="Findley K."/>
            <person name="Foster B."/>
            <person name="Gaskell J."/>
            <person name="Glotzer D."/>
            <person name="Gorecki P."/>
            <person name="Heitman J."/>
            <person name="Hesse C."/>
            <person name="Hori C."/>
            <person name="Igarashi K."/>
            <person name="Jurgens J.A."/>
            <person name="Kallen N."/>
            <person name="Kersten P."/>
            <person name="Kohler A."/>
            <person name="Kuees U."/>
            <person name="Kumar T.K.A."/>
            <person name="Kuo A."/>
            <person name="LaButti K."/>
            <person name="Larrondo L.F."/>
            <person name="Lindquist E."/>
            <person name="Ling A."/>
            <person name="Lombard V."/>
            <person name="Lucas S."/>
            <person name="Lundell T."/>
            <person name="Martin R."/>
            <person name="McLaughlin D.J."/>
            <person name="Morgenstern I."/>
            <person name="Morin E."/>
            <person name="Murat C."/>
            <person name="Nagy L.G."/>
            <person name="Nolan M."/>
            <person name="Ohm R.A."/>
            <person name="Patyshakuliyeva A."/>
            <person name="Rokas A."/>
            <person name="Ruiz-Duenas F.J."/>
            <person name="Sabat G."/>
            <person name="Salamov A."/>
            <person name="Samejima M."/>
            <person name="Schmutz J."/>
            <person name="Slot J.C."/>
            <person name="St John F."/>
            <person name="Stenlid J."/>
            <person name="Sun H."/>
            <person name="Sun S."/>
            <person name="Syed K."/>
            <person name="Tsang A."/>
            <person name="Wiebenga A."/>
            <person name="Young D."/>
            <person name="Pisabarro A."/>
            <person name="Eastwood D.C."/>
            <person name="Martin F."/>
            <person name="Cullen D."/>
            <person name="Grigoriev I.V."/>
            <person name="Hibbett D.S."/>
        </authorList>
    </citation>
    <scope>NUCLEOTIDE SEQUENCE [LARGE SCALE GENOMIC DNA]</scope>
    <source>
        <strain evidence="2 3">DJM-731 SS1</strain>
    </source>
</reference>
<accession>M5FSJ1</accession>
<name>M5FSJ1_DACPD</name>